<dbReference type="GO" id="GO:0005886">
    <property type="term" value="C:plasma membrane"/>
    <property type="evidence" value="ECO:0007669"/>
    <property type="project" value="TreeGrafter"/>
</dbReference>
<evidence type="ECO:0000256" key="5">
    <source>
        <dbReference type="ARBA" id="ARBA00023136"/>
    </source>
</evidence>
<feature type="transmembrane region" description="Helical" evidence="7">
    <location>
        <begin position="283"/>
        <end position="301"/>
    </location>
</feature>
<dbReference type="Proteomes" id="UP000222788">
    <property type="component" value="Unassembled WGS sequence"/>
</dbReference>
<name>A0A2C5WSA5_9PEZI</name>
<keyword evidence="3 7" id="KW-0812">Transmembrane</keyword>
<keyword evidence="5 7" id="KW-0472">Membrane</keyword>
<feature type="transmembrane region" description="Helical" evidence="7">
    <location>
        <begin position="50"/>
        <end position="75"/>
    </location>
</feature>
<evidence type="ECO:0000256" key="6">
    <source>
        <dbReference type="SAM" id="MobiDB-lite"/>
    </source>
</evidence>
<feature type="transmembrane region" description="Helical" evidence="7">
    <location>
        <begin position="308"/>
        <end position="328"/>
    </location>
</feature>
<reference evidence="9 10" key="2">
    <citation type="journal article" date="2013" name="IMA Fungus">
        <title>IMA Genome-F 1: Ceratocystis fimbriata: Draft nuclear genome sequence for the plant pathogen, Ceratocystis fimbriata.</title>
        <authorList>
            <person name="Wilken P.M."/>
            <person name="Steenkamp E.T."/>
            <person name="Wingfield M.J."/>
            <person name="de Beer Z.W."/>
            <person name="Wingfield B.D."/>
        </authorList>
    </citation>
    <scope>NUCLEOTIDE SEQUENCE [LARGE SCALE GENOMIC DNA]</scope>
    <source>
        <strain evidence="9 10">CBS 114723</strain>
    </source>
</reference>
<dbReference type="PANTHER" id="PTHR23501:SF191">
    <property type="entry name" value="VACUOLAR BASIC AMINO ACID TRANSPORTER 4"/>
    <property type="match status" value="1"/>
</dbReference>
<dbReference type="AlphaFoldDB" id="A0A2C5WSA5"/>
<evidence type="ECO:0000256" key="2">
    <source>
        <dbReference type="ARBA" id="ARBA00022448"/>
    </source>
</evidence>
<proteinExistence type="predicted"/>
<dbReference type="SUPFAM" id="SSF103473">
    <property type="entry name" value="MFS general substrate transporter"/>
    <property type="match status" value="1"/>
</dbReference>
<evidence type="ECO:0000256" key="4">
    <source>
        <dbReference type="ARBA" id="ARBA00022989"/>
    </source>
</evidence>
<dbReference type="InterPro" id="IPR011701">
    <property type="entry name" value="MFS"/>
</dbReference>
<evidence type="ECO:0000256" key="7">
    <source>
        <dbReference type="SAM" id="Phobius"/>
    </source>
</evidence>
<dbReference type="EMBL" id="APWK03000244">
    <property type="protein sequence ID" value="PHH49207.1"/>
    <property type="molecule type" value="Genomic_DNA"/>
</dbReference>
<feature type="transmembrane region" description="Helical" evidence="7">
    <location>
        <begin position="81"/>
        <end position="103"/>
    </location>
</feature>
<comment type="caution">
    <text evidence="9">The sequence shown here is derived from an EMBL/GenBank/DDBJ whole genome shotgun (WGS) entry which is preliminary data.</text>
</comment>
<feature type="transmembrane region" description="Helical" evidence="7">
    <location>
        <begin position="140"/>
        <end position="161"/>
    </location>
</feature>
<keyword evidence="10" id="KW-1185">Reference proteome</keyword>
<feature type="transmembrane region" description="Helical" evidence="7">
    <location>
        <begin position="173"/>
        <end position="192"/>
    </location>
</feature>
<protein>
    <submittedName>
        <fullName evidence="9">Efflux pump aflT</fullName>
    </submittedName>
</protein>
<feature type="transmembrane region" description="Helical" evidence="7">
    <location>
        <begin position="334"/>
        <end position="352"/>
    </location>
</feature>
<feature type="transmembrane region" description="Helical" evidence="7">
    <location>
        <begin position="115"/>
        <end position="134"/>
    </location>
</feature>
<feature type="region of interest" description="Disordered" evidence="6">
    <location>
        <begin position="521"/>
        <end position="555"/>
    </location>
</feature>
<feature type="transmembrane region" description="Helical" evidence="7">
    <location>
        <begin position="245"/>
        <end position="263"/>
    </location>
</feature>
<gene>
    <name evidence="9" type="primary">aflT_1</name>
    <name evidence="9" type="ORF">CFIMG_006900RA</name>
</gene>
<comment type="subcellular location">
    <subcellularLocation>
        <location evidence="1">Endomembrane system</location>
        <topology evidence="1">Multi-pass membrane protein</topology>
    </subcellularLocation>
</comment>
<evidence type="ECO:0000313" key="10">
    <source>
        <dbReference type="Proteomes" id="UP000222788"/>
    </source>
</evidence>
<reference evidence="9 10" key="1">
    <citation type="journal article" date="2013" name="Fungal Biol.">
        <title>Analysis of microsatellite markers in the genome of the plant pathogen Ceratocystis fimbriata.</title>
        <authorList>
            <person name="Simpson M.C."/>
            <person name="Wilken P.M."/>
            <person name="Coetzee M.P."/>
            <person name="Wingfield M.J."/>
            <person name="Wingfield B.D."/>
        </authorList>
    </citation>
    <scope>NUCLEOTIDE SEQUENCE [LARGE SCALE GENOMIC DNA]</scope>
    <source>
        <strain evidence="9 10">CBS 114723</strain>
    </source>
</reference>
<dbReference type="GO" id="GO:0022857">
    <property type="term" value="F:transmembrane transporter activity"/>
    <property type="evidence" value="ECO:0007669"/>
    <property type="project" value="InterPro"/>
</dbReference>
<keyword evidence="2" id="KW-0813">Transport</keyword>
<evidence type="ECO:0000313" key="9">
    <source>
        <dbReference type="EMBL" id="PHH49207.1"/>
    </source>
</evidence>
<dbReference type="OrthoDB" id="10021397at2759"/>
<evidence type="ECO:0000259" key="8">
    <source>
        <dbReference type="PROSITE" id="PS50850"/>
    </source>
</evidence>
<dbReference type="Gene3D" id="1.20.1250.20">
    <property type="entry name" value="MFS general substrate transporter like domains"/>
    <property type="match status" value="1"/>
</dbReference>
<accession>A0A2C5WSA5</accession>
<keyword evidence="4 7" id="KW-1133">Transmembrane helix</keyword>
<dbReference type="PANTHER" id="PTHR23501">
    <property type="entry name" value="MAJOR FACILITATOR SUPERFAMILY"/>
    <property type="match status" value="1"/>
</dbReference>
<dbReference type="STRING" id="1035309.A0A2C5WSA5"/>
<feature type="transmembrane region" description="Helical" evidence="7">
    <location>
        <begin position="204"/>
        <end position="224"/>
    </location>
</feature>
<evidence type="ECO:0000256" key="3">
    <source>
        <dbReference type="ARBA" id="ARBA00022692"/>
    </source>
</evidence>
<feature type="domain" description="Major facilitator superfamily (MFS) profile" evidence="8">
    <location>
        <begin position="46"/>
        <end position="555"/>
    </location>
</feature>
<dbReference type="PROSITE" id="PS50850">
    <property type="entry name" value="MFS"/>
    <property type="match status" value="1"/>
</dbReference>
<dbReference type="InterPro" id="IPR020846">
    <property type="entry name" value="MFS_dom"/>
</dbReference>
<sequence length="555" mass="58313">MAEGGVAAEASTSTAPVCEVRTPPAPALAFVLPAPPLRVERDDSAVHCTWYFAGLRLGLTFLSTSAITPTLSAAFHSTSALSWYASTFLISTCMLCGVSPRMHVYAHRRGRAKEALLGCLALFMTGCAVSSAAHTVRIFVVGRIITGLGAATLICGCSAMLQSITLPSQRPLYQATYVPVFYAIAAIAGPLIGSAFSSHVSWRWCFYFSLILGGVAALVLRFALGDGLRAQSDAVGERYWLVDGVSFSFFAGGAVCFLLAIQWGGLEHPTAKDFTVVQCSVRLLPLILAAVLAAGCTGFLVSKIGKHVLILMTGIAFMTTGAGLFTILDSTSPTAHWASFEFLYGLGLGAALQYQRSSSLTKSPLAIDAHRSGLSAQLLGGALFITIAHNVFTHALLKGIAGVDFALLKVTSLESLANIPGIDAHILRAALATSLRNAFRVGLAASCLSVVGTCLEIQSPVTLSEDGRLGGGDGDGTAGESVTQLAVRRTMGPGTLTRVGGILQQRAAAVQRQKQERRRQLEIASAAVSAGRSSLTAISERSEREEGSRRSKESR</sequence>
<organism evidence="9 10">
    <name type="scientific">Ceratocystis fimbriata CBS 114723</name>
    <dbReference type="NCBI Taxonomy" id="1035309"/>
    <lineage>
        <taxon>Eukaryota</taxon>
        <taxon>Fungi</taxon>
        <taxon>Dikarya</taxon>
        <taxon>Ascomycota</taxon>
        <taxon>Pezizomycotina</taxon>
        <taxon>Sordariomycetes</taxon>
        <taxon>Hypocreomycetidae</taxon>
        <taxon>Microascales</taxon>
        <taxon>Ceratocystidaceae</taxon>
        <taxon>Ceratocystis</taxon>
    </lineage>
</organism>
<feature type="compositionally biased region" description="Basic and acidic residues" evidence="6">
    <location>
        <begin position="540"/>
        <end position="555"/>
    </location>
</feature>
<dbReference type="InterPro" id="IPR036259">
    <property type="entry name" value="MFS_trans_sf"/>
</dbReference>
<evidence type="ECO:0000256" key="1">
    <source>
        <dbReference type="ARBA" id="ARBA00004127"/>
    </source>
</evidence>
<dbReference type="Pfam" id="PF07690">
    <property type="entry name" value="MFS_1"/>
    <property type="match status" value="1"/>
</dbReference>